<dbReference type="InterPro" id="IPR029787">
    <property type="entry name" value="Nucleotide_cyclase"/>
</dbReference>
<dbReference type="PROSITE" id="PS50887">
    <property type="entry name" value="GGDEF"/>
    <property type="match status" value="1"/>
</dbReference>
<protein>
    <recommendedName>
        <fullName evidence="1">diguanylate cyclase</fullName>
        <ecNumber evidence="1">2.7.7.65</ecNumber>
    </recommendedName>
</protein>
<dbReference type="GO" id="GO:0005886">
    <property type="term" value="C:plasma membrane"/>
    <property type="evidence" value="ECO:0007669"/>
    <property type="project" value="TreeGrafter"/>
</dbReference>
<gene>
    <name evidence="5" type="primary">ydaM_1</name>
    <name evidence="5" type="ORF">K227x_12080</name>
</gene>
<accession>A0A517N6Q1</accession>
<evidence type="ECO:0000259" key="4">
    <source>
        <dbReference type="PROSITE" id="PS50887"/>
    </source>
</evidence>
<dbReference type="SUPFAM" id="SSF55073">
    <property type="entry name" value="Nucleotide cyclase"/>
    <property type="match status" value="1"/>
</dbReference>
<dbReference type="KEGG" id="rlc:K227x_12080"/>
<dbReference type="GO" id="GO:0052621">
    <property type="term" value="F:diguanylate cyclase activity"/>
    <property type="evidence" value="ECO:0007669"/>
    <property type="project" value="UniProtKB-EC"/>
</dbReference>
<sequence length="499" mass="53270">MWLDLMIVMSCGGAGLACGWVMHATNAGASVATTSPESVGGVETGSPASSGDDGEPSREKINEVADRLRAYAQTMAEDVDAHQTAVQAVNNSLTSDESKSPESVFQAITQLIEANEVMQSQLRTAQDRIHAQSAQIQSAERRAMTDALTLVPNRGAFDKHLARQHDLGGINAGTLAVLDVDNFKKFNDVCGHRAGDEVLKVVANMLHSKLNQYGIVARFGGEEFAVILDGCPIERAKELVEAARAEIAERDILFEDKRLRVTASAGVAELAEGESSASWLERADKALYRSKKAGRDCGHWMDHQTPVKIEPSIPLPAPPTVATTPVSPVAAVLNTASTASVKGSAAQPKPKKHMGLPGRADLAGAFDEIRNRTQSNVSMFVMAIRCNTEANPTAMRSLMQIVRATLRSVDRLGCDDESTFLVFMLSADESTAEARSLQICRSVSAIGLDSDSGVAHPVSIGVSQVRSDEGFEGVVERCVALAVEAKDVDGDPVRMESFV</sequence>
<dbReference type="Pfam" id="PF00990">
    <property type="entry name" value="GGDEF"/>
    <property type="match status" value="1"/>
</dbReference>
<evidence type="ECO:0000256" key="2">
    <source>
        <dbReference type="SAM" id="Coils"/>
    </source>
</evidence>
<evidence type="ECO:0000256" key="3">
    <source>
        <dbReference type="SAM" id="MobiDB-lite"/>
    </source>
</evidence>
<dbReference type="PANTHER" id="PTHR45138:SF24">
    <property type="entry name" value="DIGUANYLATE CYCLASE DGCC-RELATED"/>
    <property type="match status" value="1"/>
</dbReference>
<dbReference type="Proteomes" id="UP000318538">
    <property type="component" value="Chromosome"/>
</dbReference>
<dbReference type="EC" id="2.7.7.65" evidence="1"/>
<keyword evidence="5" id="KW-0548">Nucleotidyltransferase</keyword>
<keyword evidence="2" id="KW-0175">Coiled coil</keyword>
<dbReference type="FunFam" id="3.30.70.270:FF:000001">
    <property type="entry name" value="Diguanylate cyclase domain protein"/>
    <property type="match status" value="1"/>
</dbReference>
<dbReference type="SMART" id="SM00267">
    <property type="entry name" value="GGDEF"/>
    <property type="match status" value="1"/>
</dbReference>
<proteinExistence type="predicted"/>
<dbReference type="InterPro" id="IPR000160">
    <property type="entry name" value="GGDEF_dom"/>
</dbReference>
<keyword evidence="5" id="KW-0808">Transferase</keyword>
<evidence type="ECO:0000313" key="6">
    <source>
        <dbReference type="Proteomes" id="UP000318538"/>
    </source>
</evidence>
<dbReference type="CDD" id="cd01949">
    <property type="entry name" value="GGDEF"/>
    <property type="match status" value="1"/>
</dbReference>
<feature type="domain" description="GGDEF" evidence="4">
    <location>
        <begin position="171"/>
        <end position="303"/>
    </location>
</feature>
<evidence type="ECO:0000313" key="5">
    <source>
        <dbReference type="EMBL" id="QDT02829.1"/>
    </source>
</evidence>
<dbReference type="Gene3D" id="3.30.70.270">
    <property type="match status" value="1"/>
</dbReference>
<dbReference type="PANTHER" id="PTHR45138">
    <property type="entry name" value="REGULATORY COMPONENTS OF SENSORY TRANSDUCTION SYSTEM"/>
    <property type="match status" value="1"/>
</dbReference>
<dbReference type="RefSeq" id="WP_145168633.1">
    <property type="nucleotide sequence ID" value="NZ_CP036525.1"/>
</dbReference>
<reference evidence="5 6" key="1">
    <citation type="submission" date="2019-02" db="EMBL/GenBank/DDBJ databases">
        <title>Deep-cultivation of Planctomycetes and their phenomic and genomic characterization uncovers novel biology.</title>
        <authorList>
            <person name="Wiegand S."/>
            <person name="Jogler M."/>
            <person name="Boedeker C."/>
            <person name="Pinto D."/>
            <person name="Vollmers J."/>
            <person name="Rivas-Marin E."/>
            <person name="Kohn T."/>
            <person name="Peeters S.H."/>
            <person name="Heuer A."/>
            <person name="Rast P."/>
            <person name="Oberbeckmann S."/>
            <person name="Bunk B."/>
            <person name="Jeske O."/>
            <person name="Meyerdierks A."/>
            <person name="Storesund J.E."/>
            <person name="Kallscheuer N."/>
            <person name="Luecker S."/>
            <person name="Lage O.M."/>
            <person name="Pohl T."/>
            <person name="Merkel B.J."/>
            <person name="Hornburger P."/>
            <person name="Mueller R.-W."/>
            <person name="Bruemmer F."/>
            <person name="Labrenz M."/>
            <person name="Spormann A.M."/>
            <person name="Op den Camp H."/>
            <person name="Overmann J."/>
            <person name="Amann R."/>
            <person name="Jetten M.S.M."/>
            <person name="Mascher T."/>
            <person name="Medema M.H."/>
            <person name="Devos D.P."/>
            <person name="Kaster A.-K."/>
            <person name="Ovreas L."/>
            <person name="Rohde M."/>
            <person name="Galperin M.Y."/>
            <person name="Jogler C."/>
        </authorList>
    </citation>
    <scope>NUCLEOTIDE SEQUENCE [LARGE SCALE GENOMIC DNA]</scope>
    <source>
        <strain evidence="5 6">K22_7</strain>
    </source>
</reference>
<dbReference type="InterPro" id="IPR050469">
    <property type="entry name" value="Diguanylate_Cyclase"/>
</dbReference>
<dbReference type="OrthoDB" id="243535at2"/>
<name>A0A517N6Q1_9BACT</name>
<dbReference type="GO" id="GO:0043709">
    <property type="term" value="P:cell adhesion involved in single-species biofilm formation"/>
    <property type="evidence" value="ECO:0007669"/>
    <property type="project" value="TreeGrafter"/>
</dbReference>
<organism evidence="5 6">
    <name type="scientific">Rubripirellula lacrimiformis</name>
    <dbReference type="NCBI Taxonomy" id="1930273"/>
    <lineage>
        <taxon>Bacteria</taxon>
        <taxon>Pseudomonadati</taxon>
        <taxon>Planctomycetota</taxon>
        <taxon>Planctomycetia</taxon>
        <taxon>Pirellulales</taxon>
        <taxon>Pirellulaceae</taxon>
        <taxon>Rubripirellula</taxon>
    </lineage>
</organism>
<feature type="coiled-coil region" evidence="2">
    <location>
        <begin position="108"/>
        <end position="142"/>
    </location>
</feature>
<dbReference type="EMBL" id="CP036525">
    <property type="protein sequence ID" value="QDT02829.1"/>
    <property type="molecule type" value="Genomic_DNA"/>
</dbReference>
<evidence type="ECO:0000256" key="1">
    <source>
        <dbReference type="ARBA" id="ARBA00012528"/>
    </source>
</evidence>
<dbReference type="GO" id="GO:1902201">
    <property type="term" value="P:negative regulation of bacterial-type flagellum-dependent cell motility"/>
    <property type="evidence" value="ECO:0007669"/>
    <property type="project" value="TreeGrafter"/>
</dbReference>
<keyword evidence="6" id="KW-1185">Reference proteome</keyword>
<dbReference type="NCBIfam" id="TIGR00254">
    <property type="entry name" value="GGDEF"/>
    <property type="match status" value="1"/>
</dbReference>
<feature type="region of interest" description="Disordered" evidence="3">
    <location>
        <begin position="32"/>
        <end position="58"/>
    </location>
</feature>
<dbReference type="AlphaFoldDB" id="A0A517N6Q1"/>
<dbReference type="InterPro" id="IPR043128">
    <property type="entry name" value="Rev_trsase/Diguanyl_cyclase"/>
</dbReference>